<dbReference type="Proteomes" id="UP000001986">
    <property type="component" value="Chromosome"/>
</dbReference>
<dbReference type="AlphaFoldDB" id="A5I657"/>
<dbReference type="FunFam" id="3.30.1330.10:FF:000003">
    <property type="entry name" value="Selenide, water dikinase"/>
    <property type="match status" value="1"/>
</dbReference>
<feature type="binding site" description="in other chain" evidence="9">
    <location>
        <position position="33"/>
    </location>
    <ligand>
        <name>ATP</name>
        <dbReference type="ChEBI" id="CHEBI:30616"/>
        <note>ligand shared between dimeric partners</note>
    </ligand>
</feature>
<dbReference type="InterPro" id="IPR016188">
    <property type="entry name" value="PurM-like_N"/>
</dbReference>
<dbReference type="InterPro" id="IPR010918">
    <property type="entry name" value="PurM-like_C_dom"/>
</dbReference>
<keyword evidence="3 9" id="KW-0479">Metal-binding</keyword>
<dbReference type="GO" id="GO:0005737">
    <property type="term" value="C:cytoplasm"/>
    <property type="evidence" value="ECO:0000318"/>
    <property type="project" value="GO_Central"/>
</dbReference>
<dbReference type="Pfam" id="PF02769">
    <property type="entry name" value="AIRS_C"/>
    <property type="match status" value="1"/>
</dbReference>
<feature type="site" description="Important for catalytic activity" evidence="9">
    <location>
        <position position="33"/>
    </location>
</feature>
<comment type="catalytic activity">
    <reaction evidence="9">
        <text>hydrogenselenide + ATP + H2O = selenophosphate + AMP + phosphate + 2 H(+)</text>
        <dbReference type="Rhea" id="RHEA:18737"/>
        <dbReference type="ChEBI" id="CHEBI:15377"/>
        <dbReference type="ChEBI" id="CHEBI:15378"/>
        <dbReference type="ChEBI" id="CHEBI:16144"/>
        <dbReference type="ChEBI" id="CHEBI:29317"/>
        <dbReference type="ChEBI" id="CHEBI:30616"/>
        <dbReference type="ChEBI" id="CHEBI:43474"/>
        <dbReference type="ChEBI" id="CHEBI:456215"/>
        <dbReference type="EC" id="2.7.9.3"/>
    </reaction>
</comment>
<evidence type="ECO:0000313" key="13">
    <source>
        <dbReference type="Proteomes" id="UP000001986"/>
    </source>
</evidence>
<evidence type="ECO:0000259" key="11">
    <source>
        <dbReference type="Pfam" id="PF02769"/>
    </source>
</evidence>
<evidence type="ECO:0000259" key="10">
    <source>
        <dbReference type="Pfam" id="PF00586"/>
    </source>
</evidence>
<dbReference type="GO" id="GO:0000287">
    <property type="term" value="F:magnesium ion binding"/>
    <property type="evidence" value="ECO:0007669"/>
    <property type="project" value="UniProtKB-UniRule"/>
</dbReference>
<dbReference type="EC" id="2.7.9.3" evidence="9"/>
<accession>A5I657</accession>
<proteinExistence type="inferred from homology"/>
<dbReference type="InterPro" id="IPR004536">
    <property type="entry name" value="SPS/SelD"/>
</dbReference>
<organism evidence="12 13">
    <name type="scientific">Clostridium botulinum (strain Hall / ATCC 3502 / NCTC 13319 / Type A)</name>
    <dbReference type="NCBI Taxonomy" id="441771"/>
    <lineage>
        <taxon>Bacteria</taxon>
        <taxon>Bacillati</taxon>
        <taxon>Bacillota</taxon>
        <taxon>Clostridia</taxon>
        <taxon>Eubacteriales</taxon>
        <taxon>Clostridiaceae</taxon>
        <taxon>Clostridium</taxon>
    </lineage>
</organism>
<dbReference type="EMBL" id="AM412317">
    <property type="protein sequence ID" value="CAL84539.1"/>
    <property type="molecule type" value="Genomic_DNA"/>
</dbReference>
<dbReference type="CDD" id="cd02195">
    <property type="entry name" value="SelD"/>
    <property type="match status" value="1"/>
</dbReference>
<dbReference type="Gene3D" id="3.90.650.10">
    <property type="entry name" value="PurM-like C-terminal domain"/>
    <property type="match status" value="1"/>
</dbReference>
<gene>
    <name evidence="9 12" type="primary">selD</name>
    <name evidence="12" type="ordered locus">CBO2977</name>
</gene>
<keyword evidence="5 9" id="KW-0418">Kinase</keyword>
<feature type="domain" description="PurM-like N-terminal" evidence="10">
    <location>
        <begin position="62"/>
        <end position="168"/>
    </location>
</feature>
<feature type="domain" description="PurM-like C-terminal" evidence="11">
    <location>
        <begin position="180"/>
        <end position="357"/>
    </location>
</feature>
<feature type="binding site" description="in other chain" evidence="9">
    <location>
        <begin position="60"/>
        <end position="62"/>
    </location>
    <ligand>
        <name>ATP</name>
        <dbReference type="ChEBI" id="CHEBI:30616"/>
        <note>ligand shared between dimeric partners</note>
    </ligand>
</feature>
<dbReference type="SUPFAM" id="SSF55326">
    <property type="entry name" value="PurM N-terminal domain-like"/>
    <property type="match status" value="1"/>
</dbReference>
<dbReference type="Gene3D" id="3.30.1330.10">
    <property type="entry name" value="PurM-like, N-terminal domain"/>
    <property type="match status" value="1"/>
</dbReference>
<protein>
    <recommendedName>
        <fullName evidence="9">Selenide, water dikinase</fullName>
        <ecNumber evidence="9">2.7.9.3</ecNumber>
    </recommendedName>
    <alternativeName>
        <fullName evidence="9">Selenium donor protein</fullName>
    </alternativeName>
    <alternativeName>
        <fullName evidence="9">Selenophosphate synthase</fullName>
    </alternativeName>
</protein>
<evidence type="ECO:0000256" key="9">
    <source>
        <dbReference type="HAMAP-Rule" id="MF_00625"/>
    </source>
</evidence>
<keyword evidence="8 9" id="KW-0711">Selenium</keyword>
<evidence type="ECO:0000256" key="3">
    <source>
        <dbReference type="ARBA" id="ARBA00022723"/>
    </source>
</evidence>
<keyword evidence="6 9" id="KW-0067">ATP-binding</keyword>
<evidence type="ECO:0000256" key="1">
    <source>
        <dbReference type="ARBA" id="ARBA00008026"/>
    </source>
</evidence>
<dbReference type="NCBIfam" id="TIGR00476">
    <property type="entry name" value="selD"/>
    <property type="match status" value="1"/>
</dbReference>
<dbReference type="NCBIfam" id="NF002098">
    <property type="entry name" value="PRK00943.1"/>
    <property type="match status" value="1"/>
</dbReference>
<sequence length="358" mass="38764">MSNNINIKEGEACSIEKKEVRLTELSRTSGAAKIAPGVLSKILSKLPKMESENLIVGIETADDAAVYKINDDTAMIQTLDFFTPIVDDPYMFGQIAAANSLSDVYAMGGKPVVALNIVCFPSCLPIEVLGEILKGGADKVMESGAVVIGGHTVDDNEPKYGLSVTGIVHPDKVLKNYGCKEGEVLITTKPLGIGIINTAIKGDMASKEAKDAAVKSMSTLNKYAGEIITKYNISACTDITGFGFLGHAYEMASASNVTLKFNYKRISYIKEAEEYAEFGLVPAGAYANRDHIEGNFEFKNVPVFMQDILFDPQTSGGLLISCSKEESEKIMKELNKLELKSSIVGEVIRKQDKYIIVE</sequence>
<evidence type="ECO:0000313" key="12">
    <source>
        <dbReference type="EMBL" id="CAL84539.1"/>
    </source>
</evidence>
<feature type="binding site" evidence="9">
    <location>
        <begin position="150"/>
        <end position="152"/>
    </location>
    <ligand>
        <name>ATP</name>
        <dbReference type="ChEBI" id="CHEBI:30616"/>
        <note>ligand shared between dimeric partners</note>
    </ligand>
</feature>
<dbReference type="GO" id="GO:0004756">
    <property type="term" value="F:selenide, water dikinase activity"/>
    <property type="evidence" value="ECO:0000318"/>
    <property type="project" value="GO_Central"/>
</dbReference>
<keyword evidence="4 9" id="KW-0547">Nucleotide-binding</keyword>
<dbReference type="PANTHER" id="PTHR10256:SF0">
    <property type="entry name" value="INACTIVE SELENIDE, WATER DIKINASE-LIKE PROTEIN-RELATED"/>
    <property type="match status" value="1"/>
</dbReference>
<comment type="cofactor">
    <cofactor evidence="9">
        <name>Mg(2+)</name>
        <dbReference type="ChEBI" id="CHEBI:18420"/>
    </cofactor>
    <text evidence="9">Binds 1 Mg(2+) ion per monomer.</text>
</comment>
<keyword evidence="7 9" id="KW-0460">Magnesium</keyword>
<dbReference type="InterPro" id="IPR023061">
    <property type="entry name" value="SelD_I"/>
</dbReference>
<dbReference type="PIRSF" id="PIRSF036407">
    <property type="entry name" value="Selenphspht_syn"/>
    <property type="match status" value="1"/>
</dbReference>
<evidence type="ECO:0000256" key="6">
    <source>
        <dbReference type="ARBA" id="ARBA00022840"/>
    </source>
</evidence>
<dbReference type="InterPro" id="IPR036676">
    <property type="entry name" value="PurM-like_C_sf"/>
</dbReference>
<name>A5I657_CLOBH</name>
<comment type="subunit">
    <text evidence="9">Homodimer.</text>
</comment>
<feature type="binding site" description="in other chain" evidence="9">
    <location>
        <position position="80"/>
    </location>
    <ligand>
        <name>ATP</name>
        <dbReference type="ChEBI" id="CHEBI:30616"/>
        <note>ligand shared between dimeric partners</note>
    </ligand>
</feature>
<evidence type="ECO:0000256" key="2">
    <source>
        <dbReference type="ARBA" id="ARBA00022679"/>
    </source>
</evidence>
<dbReference type="InterPro" id="IPR036921">
    <property type="entry name" value="PurM-like_N_sf"/>
</dbReference>
<feature type="binding site" evidence="9">
    <location>
        <position position="238"/>
    </location>
    <ligand>
        <name>Mg(2+)</name>
        <dbReference type="ChEBI" id="CHEBI:18420"/>
    </ligand>
</feature>
<dbReference type="GO" id="GO:0005524">
    <property type="term" value="F:ATP binding"/>
    <property type="evidence" value="ECO:0007669"/>
    <property type="project" value="UniProtKB-UniRule"/>
</dbReference>
<dbReference type="SUPFAM" id="SSF56042">
    <property type="entry name" value="PurM C-terminal domain-like"/>
    <property type="match status" value="1"/>
</dbReference>
<dbReference type="PANTHER" id="PTHR10256">
    <property type="entry name" value="SELENIDE, WATER DIKINASE"/>
    <property type="match status" value="1"/>
</dbReference>
<feature type="binding site" description="in other chain" evidence="9">
    <location>
        <position position="103"/>
    </location>
    <ligand>
        <name>ATP</name>
        <dbReference type="ChEBI" id="CHEBI:30616"/>
        <note>ligand shared between dimeric partners</note>
    </ligand>
</feature>
<keyword evidence="2 9" id="KW-0808">Transferase</keyword>
<comment type="similarity">
    <text evidence="1 9">Belongs to the selenophosphate synthase 1 family. Class I subfamily.</text>
</comment>
<evidence type="ECO:0000256" key="8">
    <source>
        <dbReference type="ARBA" id="ARBA00023266"/>
    </source>
</evidence>
<evidence type="ECO:0000256" key="5">
    <source>
        <dbReference type="ARBA" id="ARBA00022777"/>
    </source>
</evidence>
<comment type="caution">
    <text evidence="9">Lacks conserved residue(s) required for the propagation of feature annotation.</text>
</comment>
<keyword evidence="13" id="KW-1185">Reference proteome</keyword>
<evidence type="ECO:0000256" key="4">
    <source>
        <dbReference type="ARBA" id="ARBA00022741"/>
    </source>
</evidence>
<dbReference type="KEGG" id="cbo:CBO2977"/>
<feature type="binding site" evidence="9">
    <location>
        <position position="63"/>
    </location>
    <ligand>
        <name>Mg(2+)</name>
        <dbReference type="ChEBI" id="CHEBI:18420"/>
    </ligand>
</feature>
<dbReference type="HOGENOM" id="CLU_3402834_0_0_9"/>
<dbReference type="Pfam" id="PF00586">
    <property type="entry name" value="AIRS"/>
    <property type="match status" value="1"/>
</dbReference>
<comment type="function">
    <text evidence="9">Synthesizes selenophosphate from selenide and ATP.</text>
</comment>
<dbReference type="HAMAP" id="MF_00625">
    <property type="entry name" value="SelD"/>
    <property type="match status" value="1"/>
</dbReference>
<dbReference type="GO" id="GO:0016260">
    <property type="term" value="P:selenocysteine biosynthetic process"/>
    <property type="evidence" value="ECO:0000318"/>
    <property type="project" value="GO_Central"/>
</dbReference>
<evidence type="ECO:0000256" key="7">
    <source>
        <dbReference type="ARBA" id="ARBA00022842"/>
    </source>
</evidence>
<reference evidence="12 13" key="1">
    <citation type="journal article" date="2007" name="Genome Res.">
        <title>Genome sequence of a proteolytic (Group I) Clostridium botulinum strain Hall A and comparative analysis of the clostridial genomes.</title>
        <authorList>
            <person name="Sebaihia M."/>
            <person name="Peck M.W."/>
            <person name="Minton N.P."/>
            <person name="Thomson N.R."/>
            <person name="Holden M.T.G."/>
            <person name="Mitchell W.J."/>
            <person name="Carter A.T."/>
            <person name="Bentley S.D."/>
            <person name="Mason D.R."/>
            <person name="Crossman L."/>
            <person name="Paul C.J."/>
            <person name="Ivens A."/>
            <person name="Wells-Bennik M.H.J."/>
            <person name="Davis I.J."/>
            <person name="Cerdeno-Tarraga A.M."/>
            <person name="Churcher C."/>
            <person name="Quail M.A."/>
            <person name="Chillingworth T."/>
            <person name="Feltwell T."/>
            <person name="Fraser A."/>
            <person name="Goodhead I."/>
            <person name="Hance Z."/>
            <person name="Jagels K."/>
            <person name="Larke N."/>
            <person name="Maddison M."/>
            <person name="Moule S."/>
            <person name="Mungall K."/>
            <person name="Norbertczak H."/>
            <person name="Rabbinowitsch E."/>
            <person name="Sanders M."/>
            <person name="Simmonds M."/>
            <person name="White B."/>
            <person name="Whithead S."/>
            <person name="Parkhill J."/>
        </authorList>
    </citation>
    <scope>NUCLEOTIDE SEQUENCE [LARGE SCALE GENOMIC DNA]</scope>
    <source>
        <strain evidence="13">Hall / ATCC 3502 / NCTC 13319 / Type A [Sanger]</strain>
    </source>
</reference>
<feature type="binding site" evidence="9">
    <location>
        <position position="103"/>
    </location>
    <ligand>
        <name>Mg(2+)</name>
        <dbReference type="ChEBI" id="CHEBI:18420"/>
    </ligand>
</feature>